<dbReference type="Pfam" id="PF13921">
    <property type="entry name" value="Myb_DNA-bind_6"/>
    <property type="match status" value="1"/>
</dbReference>
<dbReference type="GeneID" id="93683495"/>
<accession>A0A8I1SLT3</accession>
<dbReference type="SUPFAM" id="SSF46689">
    <property type="entry name" value="Homeodomain-like"/>
    <property type="match status" value="1"/>
</dbReference>
<evidence type="ECO:0000256" key="1">
    <source>
        <dbReference type="SAM" id="Coils"/>
    </source>
</evidence>
<dbReference type="RefSeq" id="WP_206782082.1">
    <property type="nucleotide sequence ID" value="NZ_CP090431.1"/>
</dbReference>
<dbReference type="NCBIfam" id="TIGR02894">
    <property type="entry name" value="DNA_bind_RsfA"/>
    <property type="match status" value="1"/>
</dbReference>
<dbReference type="EMBL" id="JAEMWV010000001">
    <property type="protein sequence ID" value="MBN8250190.1"/>
    <property type="molecule type" value="Genomic_DNA"/>
</dbReference>
<dbReference type="PANTHER" id="PTHR41302:SF2">
    <property type="entry name" value="PRESPORE SPECIFIC TRANSCRIPTIONAL ACTIVATOR RSFA"/>
    <property type="match status" value="1"/>
</dbReference>
<dbReference type="AlphaFoldDB" id="A0A8I1SLT3"/>
<evidence type="ECO:0000313" key="3">
    <source>
        <dbReference type="EMBL" id="MBN8250190.1"/>
    </source>
</evidence>
<organism evidence="3 4">
    <name type="scientific">Priestia flexa</name>
    <dbReference type="NCBI Taxonomy" id="86664"/>
    <lineage>
        <taxon>Bacteria</taxon>
        <taxon>Bacillati</taxon>
        <taxon>Bacillota</taxon>
        <taxon>Bacilli</taxon>
        <taxon>Bacillales</taxon>
        <taxon>Bacillaceae</taxon>
        <taxon>Priestia</taxon>
    </lineage>
</organism>
<proteinExistence type="predicted"/>
<evidence type="ECO:0000259" key="2">
    <source>
        <dbReference type="PROSITE" id="PS50090"/>
    </source>
</evidence>
<gene>
    <name evidence="3" type="ORF">JF537_01195</name>
</gene>
<dbReference type="InterPro" id="IPR014243">
    <property type="entry name" value="RsfA-like"/>
</dbReference>
<comment type="caution">
    <text evidence="3">The sequence shown here is derived from an EMBL/GenBank/DDBJ whole genome shotgun (WGS) entry which is preliminary data.</text>
</comment>
<protein>
    <submittedName>
        <fullName evidence="3">RsfA family transcriptional regulator</fullName>
    </submittedName>
</protein>
<dbReference type="Proteomes" id="UP000664578">
    <property type="component" value="Unassembled WGS sequence"/>
</dbReference>
<keyword evidence="1" id="KW-0175">Coiled coil</keyword>
<dbReference type="InterPro" id="IPR001005">
    <property type="entry name" value="SANT/Myb"/>
</dbReference>
<evidence type="ECO:0000313" key="4">
    <source>
        <dbReference type="Proteomes" id="UP000664578"/>
    </source>
</evidence>
<dbReference type="InterPro" id="IPR009057">
    <property type="entry name" value="Homeodomain-like_sf"/>
</dbReference>
<name>A0A8I1SLT3_9BACI</name>
<sequence length="201" mass="23565">MTSSRQDAWTQDEDLLLAEIVLRHIREGGTQLAAFEEVGKKLSRTSAACGFRWNSFVRKQYKTGIDIAKIQRKQLKSRVITKDEEQPVRFSYIDGQSITSLSEVIRYLESIEQIQQQSSELLEANEELQYKLEQLQEKVTVLEKEKKVLESNLYTVEEDYKALIEIMERARKMVVLKEDEKSRKVKFQMEKNGNLERVENK</sequence>
<reference evidence="3" key="1">
    <citation type="submission" date="2020-12" db="EMBL/GenBank/DDBJ databases">
        <title>PHA producing bacteria isolated from mangrove.</title>
        <authorList>
            <person name="Zheng W."/>
            <person name="Yu S."/>
            <person name="Huang Y."/>
        </authorList>
    </citation>
    <scope>NUCLEOTIDE SEQUENCE</scope>
    <source>
        <strain evidence="3">GN22-4</strain>
    </source>
</reference>
<dbReference type="PROSITE" id="PS50090">
    <property type="entry name" value="MYB_LIKE"/>
    <property type="match status" value="1"/>
</dbReference>
<feature type="domain" description="Myb-like" evidence="2">
    <location>
        <begin position="1"/>
        <end position="57"/>
    </location>
</feature>
<dbReference type="PANTHER" id="PTHR41302">
    <property type="entry name" value="PRESPORE-SPECIFIC TRANSCRIPTIONAL REGULATOR RSFA-RELATED"/>
    <property type="match status" value="1"/>
</dbReference>
<feature type="coiled-coil region" evidence="1">
    <location>
        <begin position="107"/>
        <end position="152"/>
    </location>
</feature>